<name>A0A7W7GGF2_9ACTN</name>
<keyword evidence="2" id="KW-0479">Metal-binding</keyword>
<feature type="domain" description="Plastocyanin-like" evidence="5">
    <location>
        <begin position="371"/>
        <end position="485"/>
    </location>
</feature>
<evidence type="ECO:0000256" key="2">
    <source>
        <dbReference type="ARBA" id="ARBA00022723"/>
    </source>
</evidence>
<dbReference type="PANTHER" id="PTHR48267">
    <property type="entry name" value="CUPREDOXIN SUPERFAMILY PROTEIN"/>
    <property type="match status" value="1"/>
</dbReference>
<organism evidence="7 8">
    <name type="scientific">Sphaerisporangium siamense</name>
    <dbReference type="NCBI Taxonomy" id="795645"/>
    <lineage>
        <taxon>Bacteria</taxon>
        <taxon>Bacillati</taxon>
        <taxon>Actinomycetota</taxon>
        <taxon>Actinomycetes</taxon>
        <taxon>Streptosporangiales</taxon>
        <taxon>Streptosporangiaceae</taxon>
        <taxon>Sphaerisporangium</taxon>
    </lineage>
</organism>
<reference evidence="7 8" key="1">
    <citation type="submission" date="2020-08" db="EMBL/GenBank/DDBJ databases">
        <title>Sequencing the genomes of 1000 actinobacteria strains.</title>
        <authorList>
            <person name="Klenk H.-P."/>
        </authorList>
    </citation>
    <scope>NUCLEOTIDE SEQUENCE [LARGE SCALE GENOMIC DNA]</scope>
    <source>
        <strain evidence="7 8">DSM 45784</strain>
    </source>
</reference>
<proteinExistence type="inferred from homology"/>
<accession>A0A7W7GGF2</accession>
<comment type="caution">
    <text evidence="7">The sequence shown here is derived from an EMBL/GenBank/DDBJ whole genome shotgun (WGS) entry which is preliminary data.</text>
</comment>
<feature type="domain" description="Plastocyanin-like" evidence="4">
    <location>
        <begin position="251"/>
        <end position="310"/>
    </location>
</feature>
<evidence type="ECO:0000259" key="5">
    <source>
        <dbReference type="Pfam" id="PF07731"/>
    </source>
</evidence>
<evidence type="ECO:0000259" key="4">
    <source>
        <dbReference type="Pfam" id="PF00394"/>
    </source>
</evidence>
<dbReference type="Proteomes" id="UP000542210">
    <property type="component" value="Unassembled WGS sequence"/>
</dbReference>
<protein>
    <submittedName>
        <fullName evidence="7">FtsP/CotA-like multicopper oxidase with cupredoxin domain</fullName>
    </submittedName>
</protein>
<dbReference type="PROSITE" id="PS00080">
    <property type="entry name" value="MULTICOPPER_OXIDASE2"/>
    <property type="match status" value="1"/>
</dbReference>
<dbReference type="Gene3D" id="2.60.40.420">
    <property type="entry name" value="Cupredoxins - blue copper proteins"/>
    <property type="match status" value="3"/>
</dbReference>
<evidence type="ECO:0000256" key="1">
    <source>
        <dbReference type="ARBA" id="ARBA00010609"/>
    </source>
</evidence>
<evidence type="ECO:0000313" key="8">
    <source>
        <dbReference type="Proteomes" id="UP000542210"/>
    </source>
</evidence>
<gene>
    <name evidence="7" type="ORF">BJ982_007560</name>
</gene>
<dbReference type="InterPro" id="IPR008972">
    <property type="entry name" value="Cupredoxin"/>
</dbReference>
<dbReference type="InterPro" id="IPR045087">
    <property type="entry name" value="Cu-oxidase_fam"/>
</dbReference>
<dbReference type="Pfam" id="PF00394">
    <property type="entry name" value="Cu-oxidase"/>
    <property type="match status" value="1"/>
</dbReference>
<keyword evidence="3" id="KW-0560">Oxidoreductase</keyword>
<dbReference type="GO" id="GO:0016491">
    <property type="term" value="F:oxidoreductase activity"/>
    <property type="evidence" value="ECO:0007669"/>
    <property type="project" value="UniProtKB-KW"/>
</dbReference>
<sequence length="486" mass="54334">MLNRRRLLALGAITGGAMVLPFSRLTAEGADDTVPLRREDLIPRAPRAAARSTGAPFSMRMPVPQELRPAWSGRDHDVYKIAVQPANLEILPGLTTPVLTYGGTFVGPTIRARTGRPAKVVFVNRLDRPTNVHLHGAHVPAISDGHPMDTIDPGRFRSYDYPNAQQGATLWYHDHSHHMEAEHVYRGLHGMYVIDDPAERRLRLPDGPYDVPIFLRNAQFDENGGLVFFSPYDRTTILANGRSQPYFPVAARKYRFRLVNGANEYTFRLSLGGTEFQQIASDGGLLPAPVPLTELVLGSAQRADIVVDFGRYPVGTQVVLTDAGSGTPVVRFDVVRQARDDSRVPDVLRPLPPMPTATVQREVSMRFGYTETDVFGLVNDKQFDPNRVDFRIKRGDTEIWTLTNGDSAQGIEHTFHMHLVQFRVLDRNGAPPQPWDAGLKDTIQLPANETVRVQATFRNYLGRYVYHCHFLEHSSLGMMAQMEVVP</sequence>
<dbReference type="GO" id="GO:0005507">
    <property type="term" value="F:copper ion binding"/>
    <property type="evidence" value="ECO:0007669"/>
    <property type="project" value="InterPro"/>
</dbReference>
<dbReference type="EMBL" id="JACHND010000001">
    <property type="protein sequence ID" value="MBB4706016.1"/>
    <property type="molecule type" value="Genomic_DNA"/>
</dbReference>
<dbReference type="SUPFAM" id="SSF49503">
    <property type="entry name" value="Cupredoxins"/>
    <property type="match status" value="3"/>
</dbReference>
<dbReference type="InterPro" id="IPR011706">
    <property type="entry name" value="Cu-oxidase_C"/>
</dbReference>
<evidence type="ECO:0000256" key="3">
    <source>
        <dbReference type="ARBA" id="ARBA00023002"/>
    </source>
</evidence>
<dbReference type="Pfam" id="PF07731">
    <property type="entry name" value="Cu-oxidase_2"/>
    <property type="match status" value="1"/>
</dbReference>
<dbReference type="InterPro" id="IPR011707">
    <property type="entry name" value="Cu-oxidase-like_N"/>
</dbReference>
<dbReference type="PANTHER" id="PTHR48267:SF1">
    <property type="entry name" value="BILIRUBIN OXIDASE"/>
    <property type="match status" value="1"/>
</dbReference>
<dbReference type="Pfam" id="PF07732">
    <property type="entry name" value="Cu-oxidase_3"/>
    <property type="match status" value="1"/>
</dbReference>
<comment type="similarity">
    <text evidence="1">Belongs to the multicopper oxidase family.</text>
</comment>
<dbReference type="PROSITE" id="PS50096">
    <property type="entry name" value="IQ"/>
    <property type="match status" value="1"/>
</dbReference>
<dbReference type="InterPro" id="IPR002355">
    <property type="entry name" value="Cu_oxidase_Cu_BS"/>
</dbReference>
<dbReference type="InterPro" id="IPR001117">
    <property type="entry name" value="Cu-oxidase_2nd"/>
</dbReference>
<feature type="domain" description="Plastocyanin-like" evidence="6">
    <location>
        <begin position="83"/>
        <end position="198"/>
    </location>
</feature>
<evidence type="ECO:0000313" key="7">
    <source>
        <dbReference type="EMBL" id="MBB4706016.1"/>
    </source>
</evidence>
<dbReference type="CDD" id="cd13890">
    <property type="entry name" value="CuRO_3_CueO_FtsP"/>
    <property type="match status" value="1"/>
</dbReference>
<evidence type="ECO:0000259" key="6">
    <source>
        <dbReference type="Pfam" id="PF07732"/>
    </source>
</evidence>
<keyword evidence="8" id="KW-1185">Reference proteome</keyword>
<dbReference type="RefSeq" id="WP_184888075.1">
    <property type="nucleotide sequence ID" value="NZ_BOOV01000036.1"/>
</dbReference>
<dbReference type="AlphaFoldDB" id="A0A7W7GGF2"/>